<dbReference type="SUPFAM" id="SSF53187">
    <property type="entry name" value="Zn-dependent exopeptidases"/>
    <property type="match status" value="1"/>
</dbReference>
<dbReference type="Pfam" id="PF04389">
    <property type="entry name" value="Peptidase_M28"/>
    <property type="match status" value="1"/>
</dbReference>
<dbReference type="InterPro" id="IPR007484">
    <property type="entry name" value="Peptidase_M28"/>
</dbReference>
<evidence type="ECO:0000313" key="2">
    <source>
        <dbReference type="EMBL" id="RDI68210.1"/>
    </source>
</evidence>
<feature type="domain" description="Peptidase M28" evidence="1">
    <location>
        <begin position="236"/>
        <end position="433"/>
    </location>
</feature>
<protein>
    <submittedName>
        <fullName evidence="2">Peptidase M28-like protein</fullName>
    </submittedName>
</protein>
<dbReference type="STRING" id="1210086.GCA_001613105_01187"/>
<name>A0A370IC70_9NOCA</name>
<gene>
    <name evidence="2" type="ORF">DFR76_102611</name>
</gene>
<dbReference type="EMBL" id="QQBC01000002">
    <property type="protein sequence ID" value="RDI68210.1"/>
    <property type="molecule type" value="Genomic_DNA"/>
</dbReference>
<proteinExistence type="predicted"/>
<reference evidence="2 3" key="1">
    <citation type="submission" date="2018-07" db="EMBL/GenBank/DDBJ databases">
        <title>Genomic Encyclopedia of Type Strains, Phase IV (KMG-IV): sequencing the most valuable type-strain genomes for metagenomic binning, comparative biology and taxonomic classification.</title>
        <authorList>
            <person name="Goeker M."/>
        </authorList>
    </citation>
    <scope>NUCLEOTIDE SEQUENCE [LARGE SCALE GENOMIC DNA]</scope>
    <source>
        <strain evidence="2 3">DSM 44290</strain>
    </source>
</reference>
<dbReference type="Proteomes" id="UP000254869">
    <property type="component" value="Unassembled WGS sequence"/>
</dbReference>
<dbReference type="AlphaFoldDB" id="A0A370IC70"/>
<dbReference type="Gene3D" id="3.50.30.30">
    <property type="match status" value="1"/>
</dbReference>
<sequence>MPDRMHLLPTTDEMLAWMETIVAEGIRRPGYPADESVRHWLVERLRGLGCAVRTEPVEVPRWLSGPATLTVRSDDDPGREILVRGFPLPFSAPSAATTGPLVRMTEEISVPPGFLAVDEVGLVEAPVSALRDIAISAYDPDGEFDTLVQTWPFGPRMHQVAEPAIAAGAAGYLGATTGFPWETCEYYVPYDGVRRPIPGMWMTRSDSLRVLDMMAHGPCTGVLATTCETTDATTENIIATLTGASDHWVIIGSHHDAPWASAVEDASGIALVLAAATYWSRVPVGERPHNLLFLLNGGHMANLAGIRAFVDRHRDDLLPHVVAELHLEHAARQCRPEDGKLVPTADPEVRWWFTSPEFQDVVRDAVTEQRLRRSLILAPDAMFPEPPTDGAHFHREAIPLVQLITAPPYLFDACDTMDKVDAEGLTPISRAAVRIVAATAGWSPRRGR</sequence>
<keyword evidence="3" id="KW-1185">Reference proteome</keyword>
<evidence type="ECO:0000313" key="3">
    <source>
        <dbReference type="Proteomes" id="UP000254869"/>
    </source>
</evidence>
<organism evidence="2 3">
    <name type="scientific">Nocardia pseudobrasiliensis</name>
    <dbReference type="NCBI Taxonomy" id="45979"/>
    <lineage>
        <taxon>Bacteria</taxon>
        <taxon>Bacillati</taxon>
        <taxon>Actinomycetota</taxon>
        <taxon>Actinomycetes</taxon>
        <taxon>Mycobacteriales</taxon>
        <taxon>Nocardiaceae</taxon>
        <taxon>Nocardia</taxon>
    </lineage>
</organism>
<dbReference type="RefSeq" id="WP_211335795.1">
    <property type="nucleotide sequence ID" value="NZ_QQBC01000002.1"/>
</dbReference>
<dbReference type="Gene3D" id="3.40.630.10">
    <property type="entry name" value="Zn peptidases"/>
    <property type="match status" value="1"/>
</dbReference>
<comment type="caution">
    <text evidence="2">The sequence shown here is derived from an EMBL/GenBank/DDBJ whole genome shotgun (WGS) entry which is preliminary data.</text>
</comment>
<evidence type="ECO:0000259" key="1">
    <source>
        <dbReference type="Pfam" id="PF04389"/>
    </source>
</evidence>
<accession>A0A370IC70</accession>